<reference evidence="9 10" key="1">
    <citation type="submission" date="2018-05" db="EMBL/GenBank/DDBJ databases">
        <authorList>
            <consortium name="IHU Genomes"/>
        </authorList>
    </citation>
    <scope>NUCLEOTIDE SEQUENCE [LARGE SCALE GENOMIC DNA]</scope>
    <source>
        <strain evidence="9 10">P7336</strain>
    </source>
</reference>
<evidence type="ECO:0000256" key="5">
    <source>
        <dbReference type="ARBA" id="ARBA00022989"/>
    </source>
</evidence>
<protein>
    <submittedName>
        <fullName evidence="9">Transmembrane transport protein [Mycobacterium leprae TN]</fullName>
    </submittedName>
</protein>
<keyword evidence="3" id="KW-0813">Transport</keyword>
<evidence type="ECO:0000256" key="7">
    <source>
        <dbReference type="SAM" id="Phobius"/>
    </source>
</evidence>
<dbReference type="STRING" id="29313.BHQ16_13595"/>
<comment type="similarity">
    <text evidence="2">Belongs to the monovalent cation:proton antiporter 2 (CPA2) transporter (TC 2.A.37) family.</text>
</comment>
<evidence type="ECO:0000259" key="8">
    <source>
        <dbReference type="Pfam" id="PF00999"/>
    </source>
</evidence>
<evidence type="ECO:0000256" key="1">
    <source>
        <dbReference type="ARBA" id="ARBA00004141"/>
    </source>
</evidence>
<dbReference type="AlphaFoldDB" id="A0A1E3TER8"/>
<feature type="transmembrane region" description="Helical" evidence="7">
    <location>
        <begin position="35"/>
        <end position="54"/>
    </location>
</feature>
<feature type="transmembrane region" description="Helical" evidence="7">
    <location>
        <begin position="288"/>
        <end position="312"/>
    </location>
</feature>
<dbReference type="GO" id="GO:1902600">
    <property type="term" value="P:proton transmembrane transport"/>
    <property type="evidence" value="ECO:0007669"/>
    <property type="project" value="InterPro"/>
</dbReference>
<evidence type="ECO:0000256" key="4">
    <source>
        <dbReference type="ARBA" id="ARBA00022692"/>
    </source>
</evidence>
<dbReference type="PANTHER" id="PTHR42751:SF6">
    <property type="entry name" value="CONSERVED INTEGRAL MEMBRANE TRANSPORT PROTEIN-RELATED"/>
    <property type="match status" value="1"/>
</dbReference>
<name>A0A1E3TER8_MYCSH</name>
<feature type="domain" description="Cation/H+ exchanger transmembrane" evidence="8">
    <location>
        <begin position="18"/>
        <end position="369"/>
    </location>
</feature>
<evidence type="ECO:0000256" key="6">
    <source>
        <dbReference type="ARBA" id="ARBA00023136"/>
    </source>
</evidence>
<feature type="transmembrane region" description="Helical" evidence="7">
    <location>
        <begin position="150"/>
        <end position="172"/>
    </location>
</feature>
<feature type="transmembrane region" description="Helical" evidence="7">
    <location>
        <begin position="263"/>
        <end position="282"/>
    </location>
</feature>
<feature type="transmembrane region" description="Helical" evidence="7">
    <location>
        <begin position="324"/>
        <end position="345"/>
    </location>
</feature>
<keyword evidence="6 7" id="KW-0472">Membrane</keyword>
<dbReference type="Pfam" id="PF00999">
    <property type="entry name" value="Na_H_Exchanger"/>
    <property type="match status" value="1"/>
</dbReference>
<dbReference type="EMBL" id="UEGW01000001">
    <property type="protein sequence ID" value="SRX96363.1"/>
    <property type="molecule type" value="Genomic_DNA"/>
</dbReference>
<dbReference type="OrthoDB" id="3294398at2"/>
<keyword evidence="10" id="KW-1185">Reference proteome</keyword>
<feature type="transmembrane region" description="Helical" evidence="7">
    <location>
        <begin position="178"/>
        <end position="198"/>
    </location>
</feature>
<accession>A0A1E3TER8</accession>
<keyword evidence="4 7" id="KW-0812">Transmembrane</keyword>
<comment type="subcellular location">
    <subcellularLocation>
        <location evidence="1">Membrane</location>
        <topology evidence="1">Multi-pass membrane protein</topology>
    </subcellularLocation>
</comment>
<gene>
    <name evidence="9" type="ORF">MSP7336_04641</name>
</gene>
<proteinExistence type="inferred from homology"/>
<dbReference type="Proteomes" id="UP000252015">
    <property type="component" value="Unassembled WGS sequence"/>
</dbReference>
<evidence type="ECO:0000313" key="9">
    <source>
        <dbReference type="EMBL" id="SRX96363.1"/>
    </source>
</evidence>
<evidence type="ECO:0000256" key="3">
    <source>
        <dbReference type="ARBA" id="ARBA00022448"/>
    </source>
</evidence>
<dbReference type="InterPro" id="IPR038770">
    <property type="entry name" value="Na+/solute_symporter_sf"/>
</dbReference>
<dbReference type="InterPro" id="IPR006153">
    <property type="entry name" value="Cation/H_exchanger_TM"/>
</dbReference>
<keyword evidence="5 7" id="KW-1133">Transmembrane helix</keyword>
<dbReference type="GO" id="GO:0016020">
    <property type="term" value="C:membrane"/>
    <property type="evidence" value="ECO:0007669"/>
    <property type="project" value="UniProtKB-SubCell"/>
</dbReference>
<dbReference type="Gene3D" id="1.20.1530.20">
    <property type="match status" value="1"/>
</dbReference>
<evidence type="ECO:0000313" key="10">
    <source>
        <dbReference type="Proteomes" id="UP000252015"/>
    </source>
</evidence>
<feature type="transmembrane region" description="Helical" evidence="7">
    <location>
        <begin position="106"/>
        <end position="129"/>
    </location>
</feature>
<sequence length="383" mass="39603">MQVSVPMLLQLGAVLTTLALLGAIARRYALSPIPVYLLAGLALGTGGVAQVSAAREFISTGAPIGVVLLLLTLGLEFSAPEFASSLRHHLPSAAVDLVLNTIPGAIAGWLLGLNIVGILALAGVTYVSSSGLIARLLEDLHRLGNRETPSVLAVLVLEDFAMAAYLPLFAVLASGGSWGLALGGMAVAIVVFWVAFLASYRWGHHVGRLVEHPDNEQLLLRVLGITLIVAALAEHVHASAAVGAFLVGLSLTGHTADRARKVLVPLRDLFAAIFFLGIGVSVDPHQLLPMLSVAIVLAVVSSVTKVATGIYAARRDGVARRGQLRAGTTLIARAEFSLIIIGLVGSSITGLAALATTYVFVVAIVGPVLTRFTGGSLPARATA</sequence>
<feature type="transmembrane region" description="Helical" evidence="7">
    <location>
        <begin position="66"/>
        <end position="86"/>
    </location>
</feature>
<organism evidence="9 10">
    <name type="scientific">Mycobacterium shimoidei</name>
    <dbReference type="NCBI Taxonomy" id="29313"/>
    <lineage>
        <taxon>Bacteria</taxon>
        <taxon>Bacillati</taxon>
        <taxon>Actinomycetota</taxon>
        <taxon>Actinomycetes</taxon>
        <taxon>Mycobacteriales</taxon>
        <taxon>Mycobacteriaceae</taxon>
        <taxon>Mycobacterium</taxon>
    </lineage>
</organism>
<dbReference type="PANTHER" id="PTHR42751">
    <property type="entry name" value="SODIUM/HYDROGEN EXCHANGER FAMILY/TRKA DOMAIN PROTEIN"/>
    <property type="match status" value="1"/>
</dbReference>
<dbReference type="GO" id="GO:0015297">
    <property type="term" value="F:antiporter activity"/>
    <property type="evidence" value="ECO:0007669"/>
    <property type="project" value="InterPro"/>
</dbReference>
<evidence type="ECO:0000256" key="2">
    <source>
        <dbReference type="ARBA" id="ARBA00005551"/>
    </source>
</evidence>